<keyword evidence="2 4" id="KW-0547">Nucleotide-binding</keyword>
<name>A0ABV1AYD3_9FIRM</name>
<feature type="domain" description="ATP-grasp" evidence="5">
    <location>
        <begin position="110"/>
        <end position="303"/>
    </location>
</feature>
<keyword evidence="3 4" id="KW-0067">ATP-binding</keyword>
<dbReference type="Gene3D" id="3.30.470.20">
    <property type="entry name" value="ATP-grasp fold, B domain"/>
    <property type="match status" value="1"/>
</dbReference>
<evidence type="ECO:0000259" key="5">
    <source>
        <dbReference type="PROSITE" id="PS50975"/>
    </source>
</evidence>
<keyword evidence="1" id="KW-0436">Ligase</keyword>
<dbReference type="Gene3D" id="3.30.1490.20">
    <property type="entry name" value="ATP-grasp fold, A domain"/>
    <property type="match status" value="1"/>
</dbReference>
<proteinExistence type="predicted"/>
<organism evidence="6 7">
    <name type="scientific">Faecalibacterium tardum</name>
    <dbReference type="NCBI Taxonomy" id="3133156"/>
    <lineage>
        <taxon>Bacteria</taxon>
        <taxon>Bacillati</taxon>
        <taxon>Bacillota</taxon>
        <taxon>Clostridia</taxon>
        <taxon>Eubacteriales</taxon>
        <taxon>Oscillospiraceae</taxon>
        <taxon>Faecalibacterium</taxon>
    </lineage>
</organism>
<dbReference type="InterPro" id="IPR052032">
    <property type="entry name" value="ATP-dep_AA_Ligase"/>
</dbReference>
<dbReference type="PANTHER" id="PTHR43585:SF2">
    <property type="entry name" value="ATP-GRASP ENZYME FSQD"/>
    <property type="match status" value="1"/>
</dbReference>
<accession>A0ABV1AYD3</accession>
<evidence type="ECO:0000256" key="4">
    <source>
        <dbReference type="PROSITE-ProRule" id="PRU00409"/>
    </source>
</evidence>
<dbReference type="InterPro" id="IPR011095">
    <property type="entry name" value="Dala_Dala_lig_C"/>
</dbReference>
<dbReference type="InterPro" id="IPR013815">
    <property type="entry name" value="ATP_grasp_subdomain_1"/>
</dbReference>
<protein>
    <submittedName>
        <fullName evidence="6">ATP-grasp domain-containing protein</fullName>
    </submittedName>
</protein>
<keyword evidence="7" id="KW-1185">Reference proteome</keyword>
<comment type="caution">
    <text evidence="6">The sequence shown here is derived from an EMBL/GenBank/DDBJ whole genome shotgun (WGS) entry which is preliminary data.</text>
</comment>
<dbReference type="Gene3D" id="3.40.50.20">
    <property type="match status" value="1"/>
</dbReference>
<dbReference type="InterPro" id="IPR011761">
    <property type="entry name" value="ATP-grasp"/>
</dbReference>
<evidence type="ECO:0000256" key="1">
    <source>
        <dbReference type="ARBA" id="ARBA00022598"/>
    </source>
</evidence>
<dbReference type="RefSeq" id="WP_349152373.1">
    <property type="nucleotide sequence ID" value="NZ_JBBMEO010000013.1"/>
</dbReference>
<dbReference type="Proteomes" id="UP001457197">
    <property type="component" value="Unassembled WGS sequence"/>
</dbReference>
<evidence type="ECO:0000256" key="3">
    <source>
        <dbReference type="ARBA" id="ARBA00022840"/>
    </source>
</evidence>
<dbReference type="PANTHER" id="PTHR43585">
    <property type="entry name" value="FUMIPYRROLE BIOSYNTHESIS PROTEIN C"/>
    <property type="match status" value="1"/>
</dbReference>
<sequence>MKLLMLGTTGRGTKELLLEAKRRGIYTIVTDNLSVEKAPLKLLADEYWMISTADIDILEEKCREEGVVAIMNGISTFNISVCMELCKRLNLPCYCTPESWHYTIDKRQFKDLCISCGVPVAKDYYLSKTPSEKELSEIQYPVVVKAIDQSANRGMSYCNSKEEVLAACEYARSYSASDTVIVERMLKGHEYTAWYALADGKASLVNFGIMFEQAGYPSNCYSVTTTETNKLDLYLKEIDPYITTAFNKAGCKEGLAWIEMMLDDDGHFYVLETGYRMSGDMMALNHKNVCGFNTYAWLVDIATGVKHSYSDLPDPERKLPERCGCTYILWSKDGGKISEITGLDEIKKLEGINLNIDGMLNVGDVVKKHQYLLVITFDVATEDEMIDVIKKINASVTVKNDTGADIVIRFDGFERLKAIAKEANKLGEE</sequence>
<evidence type="ECO:0000256" key="2">
    <source>
        <dbReference type="ARBA" id="ARBA00022741"/>
    </source>
</evidence>
<evidence type="ECO:0000313" key="6">
    <source>
        <dbReference type="EMBL" id="MEQ2362311.1"/>
    </source>
</evidence>
<dbReference type="PROSITE" id="PS50975">
    <property type="entry name" value="ATP_GRASP"/>
    <property type="match status" value="1"/>
</dbReference>
<dbReference type="SUPFAM" id="SSF56059">
    <property type="entry name" value="Glutathione synthetase ATP-binding domain-like"/>
    <property type="match status" value="1"/>
</dbReference>
<dbReference type="Pfam" id="PF07478">
    <property type="entry name" value="Dala_Dala_lig_C"/>
    <property type="match status" value="1"/>
</dbReference>
<gene>
    <name evidence="6" type="ORF">WMO44_09170</name>
</gene>
<reference evidence="6 7" key="1">
    <citation type="submission" date="2024-03" db="EMBL/GenBank/DDBJ databases">
        <title>Human intestinal bacterial collection.</title>
        <authorList>
            <person name="Pauvert C."/>
            <person name="Hitch T.C.A."/>
            <person name="Clavel T."/>
        </authorList>
    </citation>
    <scope>NUCLEOTIDE SEQUENCE [LARGE SCALE GENOMIC DNA]</scope>
    <source>
        <strain evidence="6 7">CLA-AA-H175</strain>
    </source>
</reference>
<dbReference type="EMBL" id="JBBMEO010000013">
    <property type="protein sequence ID" value="MEQ2362311.1"/>
    <property type="molecule type" value="Genomic_DNA"/>
</dbReference>
<evidence type="ECO:0000313" key="7">
    <source>
        <dbReference type="Proteomes" id="UP001457197"/>
    </source>
</evidence>